<keyword evidence="3" id="KW-0804">Transcription</keyword>
<dbReference type="InterPro" id="IPR046348">
    <property type="entry name" value="SIS_dom_sf"/>
</dbReference>
<dbReference type="EMBL" id="JAEEGA010000028">
    <property type="protein sequence ID" value="MBP1044452.1"/>
    <property type="molecule type" value="Genomic_DNA"/>
</dbReference>
<keyword evidence="7" id="KW-1185">Reference proteome</keyword>
<protein>
    <submittedName>
        <fullName evidence="6">MurR/RpiR family transcriptional regulator</fullName>
    </submittedName>
</protein>
<dbReference type="GO" id="GO:1901135">
    <property type="term" value="P:carbohydrate derivative metabolic process"/>
    <property type="evidence" value="ECO:0007669"/>
    <property type="project" value="InterPro"/>
</dbReference>
<dbReference type="GO" id="GO:0003700">
    <property type="term" value="F:DNA-binding transcription factor activity"/>
    <property type="evidence" value="ECO:0007669"/>
    <property type="project" value="InterPro"/>
</dbReference>
<feature type="domain" description="HTH rpiR-type" evidence="4">
    <location>
        <begin position="1"/>
        <end position="73"/>
    </location>
</feature>
<dbReference type="GO" id="GO:0003677">
    <property type="term" value="F:DNA binding"/>
    <property type="evidence" value="ECO:0007669"/>
    <property type="project" value="UniProtKB-KW"/>
</dbReference>
<evidence type="ECO:0000256" key="1">
    <source>
        <dbReference type="ARBA" id="ARBA00023015"/>
    </source>
</evidence>
<keyword evidence="1" id="KW-0805">Transcription regulation</keyword>
<dbReference type="CDD" id="cd05013">
    <property type="entry name" value="SIS_RpiR"/>
    <property type="match status" value="1"/>
</dbReference>
<dbReference type="PROSITE" id="PS51071">
    <property type="entry name" value="HTH_RPIR"/>
    <property type="match status" value="1"/>
</dbReference>
<dbReference type="Pfam" id="PF01418">
    <property type="entry name" value="HTH_6"/>
    <property type="match status" value="1"/>
</dbReference>
<dbReference type="PANTHER" id="PTHR30514">
    <property type="entry name" value="GLUCOKINASE"/>
    <property type="match status" value="1"/>
</dbReference>
<organism evidence="6 7">
    <name type="scientific">Vagococcus allomyrinae</name>
    <dbReference type="NCBI Taxonomy" id="2794353"/>
    <lineage>
        <taxon>Bacteria</taxon>
        <taxon>Bacillati</taxon>
        <taxon>Bacillota</taxon>
        <taxon>Bacilli</taxon>
        <taxon>Lactobacillales</taxon>
        <taxon>Enterococcaceae</taxon>
        <taxon>Vagococcus</taxon>
    </lineage>
</organism>
<dbReference type="InterPro" id="IPR047640">
    <property type="entry name" value="RpiR-like"/>
</dbReference>
<evidence type="ECO:0000256" key="3">
    <source>
        <dbReference type="ARBA" id="ARBA00023163"/>
    </source>
</evidence>
<gene>
    <name evidence="6" type="ORF">I6N95_25930</name>
</gene>
<evidence type="ECO:0000313" key="7">
    <source>
        <dbReference type="Proteomes" id="UP000674938"/>
    </source>
</evidence>
<dbReference type="GO" id="GO:0097367">
    <property type="term" value="F:carbohydrate derivative binding"/>
    <property type="evidence" value="ECO:0007669"/>
    <property type="project" value="InterPro"/>
</dbReference>
<evidence type="ECO:0000256" key="2">
    <source>
        <dbReference type="ARBA" id="ARBA00023125"/>
    </source>
</evidence>
<dbReference type="InterPro" id="IPR035472">
    <property type="entry name" value="RpiR-like_SIS"/>
</dbReference>
<dbReference type="InterPro" id="IPR009057">
    <property type="entry name" value="Homeodomain-like_sf"/>
</dbReference>
<reference evidence="6" key="1">
    <citation type="submission" date="2020-12" db="EMBL/GenBank/DDBJ databases">
        <title>Vagococcus allomyrinae sp. nov. and Enterococcus lavae sp. nov., isolated from the larvae of Allomyrina dichotoma.</title>
        <authorList>
            <person name="Lee S.D."/>
        </authorList>
    </citation>
    <scope>NUCLEOTIDE SEQUENCE</scope>
    <source>
        <strain evidence="6">BWB3-3</strain>
    </source>
</reference>
<dbReference type="PANTHER" id="PTHR30514:SF1">
    <property type="entry name" value="HTH-TYPE TRANSCRIPTIONAL REGULATOR HEXR-RELATED"/>
    <property type="match status" value="1"/>
</dbReference>
<evidence type="ECO:0000259" key="4">
    <source>
        <dbReference type="PROSITE" id="PS51071"/>
    </source>
</evidence>
<dbReference type="Gene3D" id="1.10.10.10">
    <property type="entry name" value="Winged helix-like DNA-binding domain superfamily/Winged helix DNA-binding domain"/>
    <property type="match status" value="1"/>
</dbReference>
<dbReference type="SUPFAM" id="SSF53697">
    <property type="entry name" value="SIS domain"/>
    <property type="match status" value="1"/>
</dbReference>
<dbReference type="RefSeq" id="WP_209532937.1">
    <property type="nucleotide sequence ID" value="NZ_JAEEGA010000028.1"/>
</dbReference>
<evidence type="ECO:0000259" key="5">
    <source>
        <dbReference type="PROSITE" id="PS51464"/>
    </source>
</evidence>
<dbReference type="AlphaFoldDB" id="A0A940PAU0"/>
<feature type="domain" description="SIS" evidence="5">
    <location>
        <begin position="103"/>
        <end position="247"/>
    </location>
</feature>
<dbReference type="Gene3D" id="3.40.50.10490">
    <property type="entry name" value="Glucose-6-phosphate isomerase like protein, domain 1"/>
    <property type="match status" value="1"/>
</dbReference>
<sequence>MFDQIKLKSLTELEKEIALYISAHLEQVAYMRVREIASATHSSPATIIRMSQKLGFDSFPELRARLKQELSKRKQILGEEASRRSLLAGDVFPADFDQKVAVLVERLKQADFIHCIGLGASGIMAEYAARQFSTLGYRSFASTSTYFPYLAPKKDVNPNQREVCLCFSVSGETVEIVHIAKLIANSHIYTVSITNKEVNTLSQITDLDIYYHSSYDRVHYNADLSSQLPVVYFIETLVKKLYLYENRVK</sequence>
<dbReference type="InterPro" id="IPR000281">
    <property type="entry name" value="HTH_RpiR"/>
</dbReference>
<keyword evidence="2" id="KW-0238">DNA-binding</keyword>
<dbReference type="Pfam" id="PF01380">
    <property type="entry name" value="SIS"/>
    <property type="match status" value="1"/>
</dbReference>
<dbReference type="Proteomes" id="UP000674938">
    <property type="component" value="Unassembled WGS sequence"/>
</dbReference>
<name>A0A940PAU0_9ENTE</name>
<accession>A0A940PAU0</accession>
<dbReference type="InterPro" id="IPR001347">
    <property type="entry name" value="SIS_dom"/>
</dbReference>
<dbReference type="PROSITE" id="PS51464">
    <property type="entry name" value="SIS"/>
    <property type="match status" value="1"/>
</dbReference>
<comment type="caution">
    <text evidence="6">The sequence shown here is derived from an EMBL/GenBank/DDBJ whole genome shotgun (WGS) entry which is preliminary data.</text>
</comment>
<proteinExistence type="predicted"/>
<evidence type="ECO:0000313" key="6">
    <source>
        <dbReference type="EMBL" id="MBP1044452.1"/>
    </source>
</evidence>
<dbReference type="SUPFAM" id="SSF46689">
    <property type="entry name" value="Homeodomain-like"/>
    <property type="match status" value="1"/>
</dbReference>
<dbReference type="InterPro" id="IPR036388">
    <property type="entry name" value="WH-like_DNA-bd_sf"/>
</dbReference>